<dbReference type="EMBL" id="ML014204">
    <property type="protein sequence ID" value="RKP00674.1"/>
    <property type="molecule type" value="Genomic_DNA"/>
</dbReference>
<dbReference type="AlphaFoldDB" id="A0A4P9X676"/>
<feature type="compositionally biased region" description="Low complexity" evidence="1">
    <location>
        <begin position="73"/>
        <end position="83"/>
    </location>
</feature>
<evidence type="ECO:0000313" key="2">
    <source>
        <dbReference type="EMBL" id="RKP00674.1"/>
    </source>
</evidence>
<evidence type="ECO:0000256" key="1">
    <source>
        <dbReference type="SAM" id="MobiDB-lite"/>
    </source>
</evidence>
<sequence>MTETDSKTAAPNAADELRRRRADQIQRQVEASQAASREILRQRAAARRLALEDAERRRRRRRHGGLDMDGADDGAAAGSAALAKQQVADARQRVTARRTLHRDVVQQELELLVKGQTSAAAAIQLKAVLAPMHPASTLTAPVAMTPRERQRLIVLMSP</sequence>
<gene>
    <name evidence="2" type="ORF">CXG81DRAFT_26620</name>
</gene>
<keyword evidence="3" id="KW-1185">Reference proteome</keyword>
<organism evidence="2 3">
    <name type="scientific">Caulochytrium protostelioides</name>
    <dbReference type="NCBI Taxonomy" id="1555241"/>
    <lineage>
        <taxon>Eukaryota</taxon>
        <taxon>Fungi</taxon>
        <taxon>Fungi incertae sedis</taxon>
        <taxon>Chytridiomycota</taxon>
        <taxon>Chytridiomycota incertae sedis</taxon>
        <taxon>Chytridiomycetes</taxon>
        <taxon>Caulochytriales</taxon>
        <taxon>Caulochytriaceae</taxon>
        <taxon>Caulochytrium</taxon>
    </lineage>
</organism>
<feature type="region of interest" description="Disordered" evidence="1">
    <location>
        <begin position="1"/>
        <end position="89"/>
    </location>
</feature>
<evidence type="ECO:0000313" key="3">
    <source>
        <dbReference type="Proteomes" id="UP000274922"/>
    </source>
</evidence>
<accession>A0A4P9X676</accession>
<proteinExistence type="predicted"/>
<feature type="compositionally biased region" description="Basic and acidic residues" evidence="1">
    <location>
        <begin position="15"/>
        <end position="24"/>
    </location>
</feature>
<name>A0A4P9X676_9FUNG</name>
<reference evidence="3" key="1">
    <citation type="journal article" date="2018" name="Nat. Microbiol.">
        <title>Leveraging single-cell genomics to expand the fungal tree of life.</title>
        <authorList>
            <person name="Ahrendt S.R."/>
            <person name="Quandt C.A."/>
            <person name="Ciobanu D."/>
            <person name="Clum A."/>
            <person name="Salamov A."/>
            <person name="Andreopoulos B."/>
            <person name="Cheng J.F."/>
            <person name="Woyke T."/>
            <person name="Pelin A."/>
            <person name="Henrissat B."/>
            <person name="Reynolds N.K."/>
            <person name="Benny G.L."/>
            <person name="Smith M.E."/>
            <person name="James T.Y."/>
            <person name="Grigoriev I.V."/>
        </authorList>
    </citation>
    <scope>NUCLEOTIDE SEQUENCE [LARGE SCALE GENOMIC DNA]</scope>
    <source>
        <strain evidence="3">ATCC 52028</strain>
    </source>
</reference>
<feature type="compositionally biased region" description="Polar residues" evidence="1">
    <location>
        <begin position="25"/>
        <end position="35"/>
    </location>
</feature>
<protein>
    <submittedName>
        <fullName evidence="2">Uncharacterized protein</fullName>
    </submittedName>
</protein>
<dbReference type="Proteomes" id="UP000274922">
    <property type="component" value="Unassembled WGS sequence"/>
</dbReference>